<keyword evidence="19" id="KW-1185">Reference proteome</keyword>
<evidence type="ECO:0000259" key="17">
    <source>
        <dbReference type="Pfam" id="PF03443"/>
    </source>
</evidence>
<keyword evidence="7" id="KW-0560">Oxidoreductase</keyword>
<keyword evidence="9" id="KW-0503">Monooxygenase</keyword>
<reference evidence="18" key="1">
    <citation type="submission" date="2018-03" db="EMBL/GenBank/DDBJ databases">
        <authorList>
            <person name="Guldener U."/>
        </authorList>
    </citation>
    <scope>NUCLEOTIDE SEQUENCE</scope>
</reference>
<dbReference type="PANTHER" id="PTHR33353">
    <property type="entry name" value="PUTATIVE (AFU_ORTHOLOGUE AFUA_1G12560)-RELATED"/>
    <property type="match status" value="1"/>
</dbReference>
<evidence type="ECO:0000256" key="7">
    <source>
        <dbReference type="ARBA" id="ARBA00023002"/>
    </source>
</evidence>
<evidence type="ECO:0000256" key="11">
    <source>
        <dbReference type="ARBA" id="ARBA00023277"/>
    </source>
</evidence>
<comment type="cofactor">
    <cofactor evidence="1">
        <name>Cu(2+)</name>
        <dbReference type="ChEBI" id="CHEBI:29036"/>
    </cofactor>
</comment>
<feature type="signal peptide" evidence="16">
    <location>
        <begin position="1"/>
        <end position="20"/>
    </location>
</feature>
<evidence type="ECO:0000256" key="14">
    <source>
        <dbReference type="ARBA" id="ARBA00045077"/>
    </source>
</evidence>
<keyword evidence="12" id="KW-0624">Polysaccharide degradation</keyword>
<sequence length="267" mass="28857">MRWIIPPVVAFTALLSPVLGHWNFESLIVNGQDTGPYEYVRRTKNSNGPVLDVTSKDMICNVGGIDDDVMSTTETHTVRPGDQVGFRIRDVWGHPGIQQVYMSKAPGTAKSYKGDGDWFKVYSLTTSNLTADPIWWAPFVDNVGITTFTFTLPTDLPPGQYLMRAEGLALHSAGEYGGAQFYIGCAQLDVTGSGNGSPGPLVKFPGAYNGYEPGIMVGLWWPPLRNYTAPGPAVWPNDCEDHSHNALGKPSDGDCTPLAYGAEGDGL</sequence>
<gene>
    <name evidence="18" type="ORF">DNG_08049</name>
</gene>
<dbReference type="EC" id="1.14.99.56" evidence="15"/>
<evidence type="ECO:0000256" key="6">
    <source>
        <dbReference type="ARBA" id="ARBA00023001"/>
    </source>
</evidence>
<dbReference type="CDD" id="cd21175">
    <property type="entry name" value="LPMO_AA9"/>
    <property type="match status" value="1"/>
</dbReference>
<dbReference type="Gene3D" id="2.70.50.70">
    <property type="match status" value="1"/>
</dbReference>
<dbReference type="EMBL" id="ONZQ02000012">
    <property type="protein sequence ID" value="SPO05362.1"/>
    <property type="molecule type" value="Genomic_DNA"/>
</dbReference>
<evidence type="ECO:0000256" key="3">
    <source>
        <dbReference type="ARBA" id="ARBA00022525"/>
    </source>
</evidence>
<dbReference type="InterPro" id="IPR005103">
    <property type="entry name" value="AA9_LPMO"/>
</dbReference>
<dbReference type="PANTHER" id="PTHR33353:SF10">
    <property type="entry name" value="ENDO-BETA-1,4-GLUCANASE D"/>
    <property type="match status" value="1"/>
</dbReference>
<dbReference type="Proteomes" id="UP001187682">
    <property type="component" value="Unassembled WGS sequence"/>
</dbReference>
<feature type="chain" id="PRO_5042068296" description="lytic cellulose monooxygenase (C4-dehydrogenating)" evidence="16">
    <location>
        <begin position="21"/>
        <end position="267"/>
    </location>
</feature>
<evidence type="ECO:0000256" key="5">
    <source>
        <dbReference type="ARBA" id="ARBA00022729"/>
    </source>
</evidence>
<keyword evidence="4" id="KW-0479">Metal-binding</keyword>
<keyword evidence="10" id="KW-1015">Disulfide bond</keyword>
<comment type="caution">
    <text evidence="18">The sequence shown here is derived from an EMBL/GenBank/DDBJ whole genome shotgun (WGS) entry which is preliminary data.</text>
</comment>
<comment type="subcellular location">
    <subcellularLocation>
        <location evidence="2">Secreted</location>
    </subcellularLocation>
</comment>
<evidence type="ECO:0000313" key="19">
    <source>
        <dbReference type="Proteomes" id="UP001187682"/>
    </source>
</evidence>
<feature type="domain" description="Auxiliary Activity family 9 catalytic" evidence="17">
    <location>
        <begin position="21"/>
        <end position="220"/>
    </location>
</feature>
<name>A0AAE8N3L7_9PEZI</name>
<dbReference type="GO" id="GO:0005576">
    <property type="term" value="C:extracellular region"/>
    <property type="evidence" value="ECO:0007669"/>
    <property type="project" value="UniProtKB-SubCell"/>
</dbReference>
<keyword evidence="8" id="KW-0186">Copper</keyword>
<protein>
    <recommendedName>
        <fullName evidence="15">lytic cellulose monooxygenase (C4-dehydrogenating)</fullName>
        <ecNumber evidence="15">1.14.99.56</ecNumber>
    </recommendedName>
</protein>
<keyword evidence="11" id="KW-0119">Carbohydrate metabolism</keyword>
<keyword evidence="3" id="KW-0964">Secreted</keyword>
<evidence type="ECO:0000256" key="15">
    <source>
        <dbReference type="ARBA" id="ARBA00047174"/>
    </source>
</evidence>
<evidence type="ECO:0000256" key="1">
    <source>
        <dbReference type="ARBA" id="ARBA00001973"/>
    </source>
</evidence>
<evidence type="ECO:0000256" key="8">
    <source>
        <dbReference type="ARBA" id="ARBA00023008"/>
    </source>
</evidence>
<evidence type="ECO:0000256" key="2">
    <source>
        <dbReference type="ARBA" id="ARBA00004613"/>
    </source>
</evidence>
<dbReference type="AlphaFoldDB" id="A0AAE8N3L7"/>
<evidence type="ECO:0000256" key="13">
    <source>
        <dbReference type="ARBA" id="ARBA00044502"/>
    </source>
</evidence>
<dbReference type="InterPro" id="IPR049892">
    <property type="entry name" value="AA9"/>
</dbReference>
<evidence type="ECO:0000256" key="10">
    <source>
        <dbReference type="ARBA" id="ARBA00023157"/>
    </source>
</evidence>
<comment type="catalytic activity">
    <reaction evidence="14">
        <text>[(1-&gt;4)-beta-D-glucosyl]n+m + reduced acceptor + O2 = 4-dehydro-beta-D-glucosyl-[(1-&gt;4)-beta-D-glucosyl]n-1 + [(1-&gt;4)-beta-D-glucosyl]m + acceptor + H2O.</text>
        <dbReference type="EC" id="1.14.99.56"/>
    </reaction>
</comment>
<dbReference type="GO" id="GO:0046872">
    <property type="term" value="F:metal ion binding"/>
    <property type="evidence" value="ECO:0007669"/>
    <property type="project" value="UniProtKB-KW"/>
</dbReference>
<dbReference type="GO" id="GO:0030245">
    <property type="term" value="P:cellulose catabolic process"/>
    <property type="evidence" value="ECO:0007669"/>
    <property type="project" value="UniProtKB-KW"/>
</dbReference>
<evidence type="ECO:0000256" key="9">
    <source>
        <dbReference type="ARBA" id="ARBA00023033"/>
    </source>
</evidence>
<evidence type="ECO:0000256" key="16">
    <source>
        <dbReference type="SAM" id="SignalP"/>
    </source>
</evidence>
<keyword evidence="6" id="KW-0136">Cellulose degradation</keyword>
<keyword evidence="5 16" id="KW-0732">Signal</keyword>
<organism evidence="18 19">
    <name type="scientific">Cephalotrichum gorgonifer</name>
    <dbReference type="NCBI Taxonomy" id="2041049"/>
    <lineage>
        <taxon>Eukaryota</taxon>
        <taxon>Fungi</taxon>
        <taxon>Dikarya</taxon>
        <taxon>Ascomycota</taxon>
        <taxon>Pezizomycotina</taxon>
        <taxon>Sordariomycetes</taxon>
        <taxon>Hypocreomycetidae</taxon>
        <taxon>Microascales</taxon>
        <taxon>Microascaceae</taxon>
        <taxon>Cephalotrichum</taxon>
    </lineage>
</organism>
<comment type="similarity">
    <text evidence="13">Belongs to the polysaccharide monooxygenase AA9 family.</text>
</comment>
<evidence type="ECO:0000313" key="18">
    <source>
        <dbReference type="EMBL" id="SPO05362.1"/>
    </source>
</evidence>
<evidence type="ECO:0000256" key="12">
    <source>
        <dbReference type="ARBA" id="ARBA00023326"/>
    </source>
</evidence>
<proteinExistence type="inferred from homology"/>
<evidence type="ECO:0000256" key="4">
    <source>
        <dbReference type="ARBA" id="ARBA00022723"/>
    </source>
</evidence>
<accession>A0AAE8N3L7</accession>
<dbReference type="Pfam" id="PF03443">
    <property type="entry name" value="AA9"/>
    <property type="match status" value="1"/>
</dbReference>
<dbReference type="GO" id="GO:0004497">
    <property type="term" value="F:monooxygenase activity"/>
    <property type="evidence" value="ECO:0007669"/>
    <property type="project" value="UniProtKB-KW"/>
</dbReference>